<sequence length="400" mass="43735">MPSPAKVQPPRLPPGFDADKLTDPQEAAKVADWVEKEYAGSPQPESVRMLVAILRKGAQIGGQDGWFRPAETRYTWKWLVGQQGLAADAKALPAGKFHGSPALFDRLDRDGDGAITPGDLDWSDRNPDVQQLGMVSRLFRRMNTAGNGKLTREDLDEFFKKAARGKDHITPDDLRLLLYPRGGYLPGDMPSTPMFTRGFLAGEIGSMSEGPRPGVATPDFTLKTVDGKDTVTLSKLVGPKPVVLVFGNFTCGPFRALYPEVEAVHDRFKDDATFLMVYVREAHPTNGWVMASNTRAGVAVKQPTSFTERVDVCKQFCQKLKPAMPVVVDEIDDPVNTLYSGVPARLYVIDTKGRVAYQSGRGPFGFRAGEMEQALAMCLLETKPAKEPASAPVGRAPADR</sequence>
<evidence type="ECO:0000256" key="1">
    <source>
        <dbReference type="SAM" id="MobiDB-lite"/>
    </source>
</evidence>
<feature type="domain" description="Thioredoxin" evidence="3">
    <location>
        <begin position="211"/>
        <end position="380"/>
    </location>
</feature>
<name>A0A225DJZ5_9BACT</name>
<dbReference type="AlphaFoldDB" id="A0A225DJZ5"/>
<gene>
    <name evidence="4" type="ORF">FRUB_06886</name>
</gene>
<dbReference type="PANTHER" id="PTHR11781:SF22">
    <property type="entry name" value="TYPE I IODOTHYRONINE DEIODINASE"/>
    <property type="match status" value="1"/>
</dbReference>
<evidence type="ECO:0000259" key="3">
    <source>
        <dbReference type="PROSITE" id="PS51352"/>
    </source>
</evidence>
<dbReference type="NCBIfam" id="NF038285">
    <property type="entry name" value="deiodinase_rel"/>
    <property type="match status" value="1"/>
</dbReference>
<evidence type="ECO:0000313" key="5">
    <source>
        <dbReference type="Proteomes" id="UP000214646"/>
    </source>
</evidence>
<dbReference type="GO" id="GO:0004800">
    <property type="term" value="F:thyroxine 5'-deiodinase activity"/>
    <property type="evidence" value="ECO:0007669"/>
    <property type="project" value="InterPro"/>
</dbReference>
<dbReference type="Pfam" id="PF00837">
    <property type="entry name" value="T4_deiodinase"/>
    <property type="match status" value="1"/>
</dbReference>
<keyword evidence="5" id="KW-1185">Reference proteome</keyword>
<dbReference type="InterPro" id="IPR036249">
    <property type="entry name" value="Thioredoxin-like_sf"/>
</dbReference>
<dbReference type="InterPro" id="IPR000643">
    <property type="entry name" value="Iodothyronine_deiodinase"/>
</dbReference>
<dbReference type="PROSITE" id="PS51352">
    <property type="entry name" value="THIOREDOXIN_2"/>
    <property type="match status" value="1"/>
</dbReference>
<dbReference type="InterPro" id="IPR002048">
    <property type="entry name" value="EF_hand_dom"/>
</dbReference>
<feature type="domain" description="EF-hand" evidence="2">
    <location>
        <begin position="130"/>
        <end position="165"/>
    </location>
</feature>
<dbReference type="InterPro" id="IPR011992">
    <property type="entry name" value="EF-hand-dom_pair"/>
</dbReference>
<dbReference type="PROSITE" id="PS50222">
    <property type="entry name" value="EF_HAND_2"/>
    <property type="match status" value="1"/>
</dbReference>
<evidence type="ECO:0000259" key="2">
    <source>
        <dbReference type="PROSITE" id="PS50222"/>
    </source>
</evidence>
<dbReference type="GO" id="GO:0005509">
    <property type="term" value="F:calcium ion binding"/>
    <property type="evidence" value="ECO:0007669"/>
    <property type="project" value="InterPro"/>
</dbReference>
<dbReference type="EMBL" id="NIDE01000014">
    <property type="protein sequence ID" value="OWK37766.1"/>
    <property type="molecule type" value="Genomic_DNA"/>
</dbReference>
<comment type="caution">
    <text evidence="4">The sequence shown here is derived from an EMBL/GenBank/DDBJ whole genome shotgun (WGS) entry which is preliminary data.</text>
</comment>
<organism evidence="4 5">
    <name type="scientific">Fimbriiglobus ruber</name>
    <dbReference type="NCBI Taxonomy" id="1908690"/>
    <lineage>
        <taxon>Bacteria</taxon>
        <taxon>Pseudomonadati</taxon>
        <taxon>Planctomycetota</taxon>
        <taxon>Planctomycetia</taxon>
        <taxon>Gemmatales</taxon>
        <taxon>Gemmataceae</taxon>
        <taxon>Fimbriiglobus</taxon>
    </lineage>
</organism>
<accession>A0A225DJZ5</accession>
<dbReference type="Proteomes" id="UP000214646">
    <property type="component" value="Unassembled WGS sequence"/>
</dbReference>
<dbReference type="PANTHER" id="PTHR11781">
    <property type="entry name" value="IODOTHYRONINE DEIODINASE"/>
    <property type="match status" value="1"/>
</dbReference>
<dbReference type="SUPFAM" id="SSF47473">
    <property type="entry name" value="EF-hand"/>
    <property type="match status" value="1"/>
</dbReference>
<reference evidence="5" key="1">
    <citation type="submission" date="2017-06" db="EMBL/GenBank/DDBJ databases">
        <title>Genome analysis of Fimbriiglobus ruber SP5, the first member of the order Planctomycetales with confirmed chitinolytic capability.</title>
        <authorList>
            <person name="Ravin N.V."/>
            <person name="Rakitin A.L."/>
            <person name="Ivanova A.A."/>
            <person name="Beletsky A.V."/>
            <person name="Kulichevskaya I.S."/>
            <person name="Mardanov A.V."/>
            <person name="Dedysh S.N."/>
        </authorList>
    </citation>
    <scope>NUCLEOTIDE SEQUENCE [LARGE SCALE GENOMIC DNA]</scope>
    <source>
        <strain evidence="5">SP5</strain>
    </source>
</reference>
<proteinExistence type="predicted"/>
<dbReference type="GO" id="GO:0042403">
    <property type="term" value="P:thyroid hormone metabolic process"/>
    <property type="evidence" value="ECO:0007669"/>
    <property type="project" value="TreeGrafter"/>
</dbReference>
<dbReference type="SUPFAM" id="SSF52833">
    <property type="entry name" value="Thioredoxin-like"/>
    <property type="match status" value="1"/>
</dbReference>
<dbReference type="InterPro" id="IPR013766">
    <property type="entry name" value="Thioredoxin_domain"/>
</dbReference>
<evidence type="ECO:0000313" key="4">
    <source>
        <dbReference type="EMBL" id="OWK37766.1"/>
    </source>
</evidence>
<protein>
    <submittedName>
        <fullName evidence="4">Type I iodothyronine deiodinase</fullName>
    </submittedName>
</protein>
<dbReference type="Gene3D" id="3.40.30.10">
    <property type="entry name" value="Glutaredoxin"/>
    <property type="match status" value="1"/>
</dbReference>
<feature type="region of interest" description="Disordered" evidence="1">
    <location>
        <begin position="1"/>
        <end position="22"/>
    </location>
</feature>
<dbReference type="Gene3D" id="1.10.238.10">
    <property type="entry name" value="EF-hand"/>
    <property type="match status" value="1"/>
</dbReference>